<dbReference type="NCBIfam" id="TIGR02466">
    <property type="entry name" value="TIGR02466 family protein"/>
    <property type="match status" value="1"/>
</dbReference>
<dbReference type="Proteomes" id="UP000051934">
    <property type="component" value="Unassembled WGS sequence"/>
</dbReference>
<gene>
    <name evidence="1" type="ORF">ABR69_03315</name>
</gene>
<evidence type="ECO:0000313" key="1">
    <source>
        <dbReference type="EMBL" id="KRO66028.1"/>
    </source>
</evidence>
<name>A0A0R2RTT4_9GAMM</name>
<dbReference type="InterPro" id="IPR012668">
    <property type="entry name" value="CHP02466"/>
</dbReference>
<dbReference type="EMBL" id="LIBB01000717">
    <property type="protein sequence ID" value="KRO66028.1"/>
    <property type="molecule type" value="Genomic_DNA"/>
</dbReference>
<dbReference type="Pfam" id="PF13759">
    <property type="entry name" value="2OG-FeII_Oxy_5"/>
    <property type="match status" value="1"/>
</dbReference>
<dbReference type="Gene3D" id="2.60.120.620">
    <property type="entry name" value="q2cbj1_9rhob like domain"/>
    <property type="match status" value="1"/>
</dbReference>
<dbReference type="AlphaFoldDB" id="A0A0R2RTT4"/>
<comment type="caution">
    <text evidence="1">The sequence shown here is derived from an EMBL/GenBank/DDBJ whole genome shotgun (WGS) entry which is preliminary data.</text>
</comment>
<organism evidence="1 2">
    <name type="scientific">OM182 bacterium BACL3 MAG-120507-bin80</name>
    <dbReference type="NCBI Taxonomy" id="1655577"/>
    <lineage>
        <taxon>Bacteria</taxon>
        <taxon>Pseudomonadati</taxon>
        <taxon>Pseudomonadota</taxon>
        <taxon>Gammaproteobacteria</taxon>
        <taxon>OMG group</taxon>
        <taxon>OM182 clade</taxon>
    </lineage>
</organism>
<sequence>MVTDEGAFMADQDQNDKALRALFPTFMLEADFPGFQQEKDALLRRVYAIRDEDEAGRQWSAQHYPHGYTSYHSQDKLYSDPVFKNMVDYLFACAYDFGAKQFWDLDHFELIMTQLFCNVNGKDCVHNDHVHPYSQISGVIYLKADAGTSTIHFNDPRTARWIVPAPLKQNRPENALVTTLRPEEGKTFLFPSWLEHGVAQNQIEGERVSMSYNFDLRMKSSK</sequence>
<evidence type="ECO:0008006" key="3">
    <source>
        <dbReference type="Google" id="ProtNLM"/>
    </source>
</evidence>
<proteinExistence type="predicted"/>
<accession>A0A0R2RTT4</accession>
<protein>
    <recommendedName>
        <fullName evidence="3">Fe2OG dioxygenase domain-containing protein</fullName>
    </recommendedName>
</protein>
<evidence type="ECO:0000313" key="2">
    <source>
        <dbReference type="Proteomes" id="UP000051934"/>
    </source>
</evidence>
<reference evidence="1 2" key="1">
    <citation type="submission" date="2015-10" db="EMBL/GenBank/DDBJ databases">
        <title>Metagenome-Assembled Genomes uncover a global brackish microbiome.</title>
        <authorList>
            <person name="Hugerth L.W."/>
            <person name="Larsson J."/>
            <person name="Alneberg J."/>
            <person name="Lindh M.V."/>
            <person name="Legrand C."/>
            <person name="Pinhassi J."/>
            <person name="Andersson A.F."/>
        </authorList>
    </citation>
    <scope>NUCLEOTIDE SEQUENCE [LARGE SCALE GENOMIC DNA]</scope>
    <source>
        <strain evidence="1">BACL4 MAG-120507-bin80</strain>
    </source>
</reference>